<dbReference type="InParanoid" id="A0A0R2G1M5"/>
<name>A0A0R2G1M5_9LACO</name>
<evidence type="ECO:0000313" key="1">
    <source>
        <dbReference type="EMBL" id="KRN31292.1"/>
    </source>
</evidence>
<keyword evidence="2" id="KW-1185">Reference proteome</keyword>
<dbReference type="STRING" id="1123500.GCA_000420365_01227"/>
<comment type="caution">
    <text evidence="1">The sequence shown here is derived from an EMBL/GenBank/DDBJ whole genome shotgun (WGS) entry which is preliminary data.</text>
</comment>
<organism evidence="1 2">
    <name type="scientific">Weissella halotolerans DSM 20190</name>
    <dbReference type="NCBI Taxonomy" id="1123500"/>
    <lineage>
        <taxon>Bacteria</taxon>
        <taxon>Bacillati</taxon>
        <taxon>Bacillota</taxon>
        <taxon>Bacilli</taxon>
        <taxon>Lactobacillales</taxon>
        <taxon>Lactobacillaceae</taxon>
        <taxon>Weissella</taxon>
    </lineage>
</organism>
<gene>
    <name evidence="1" type="ORF">IV68_GL001175</name>
</gene>
<evidence type="ECO:0000313" key="2">
    <source>
        <dbReference type="Proteomes" id="UP000051296"/>
    </source>
</evidence>
<dbReference type="Proteomes" id="UP000051296">
    <property type="component" value="Unassembled WGS sequence"/>
</dbReference>
<sequence>MEIIEQDQDVSEVKVNKVSLGLINEHDGVEITFHDGRKSTVADFDEGVSRLIADYNLHH</sequence>
<accession>A0A0R2G1M5</accession>
<proteinExistence type="predicted"/>
<protein>
    <recommendedName>
        <fullName evidence="3">DUF2969 domain-containing protein</fullName>
    </recommendedName>
</protein>
<dbReference type="Pfam" id="PF11184">
    <property type="entry name" value="DUF2969"/>
    <property type="match status" value="1"/>
</dbReference>
<reference evidence="1 2" key="1">
    <citation type="journal article" date="2015" name="Genome Announc.">
        <title>Expanding the biotechnology potential of lactobacilli through comparative genomics of 213 strains and associated genera.</title>
        <authorList>
            <person name="Sun Z."/>
            <person name="Harris H.M."/>
            <person name="McCann A."/>
            <person name="Guo C."/>
            <person name="Argimon S."/>
            <person name="Zhang W."/>
            <person name="Yang X."/>
            <person name="Jeffery I.B."/>
            <person name="Cooney J.C."/>
            <person name="Kagawa T.F."/>
            <person name="Liu W."/>
            <person name="Song Y."/>
            <person name="Salvetti E."/>
            <person name="Wrobel A."/>
            <person name="Rasinkangas P."/>
            <person name="Parkhill J."/>
            <person name="Rea M.C."/>
            <person name="O'Sullivan O."/>
            <person name="Ritari J."/>
            <person name="Douillard F.P."/>
            <person name="Paul Ross R."/>
            <person name="Yang R."/>
            <person name="Briner A.E."/>
            <person name="Felis G.E."/>
            <person name="de Vos W.M."/>
            <person name="Barrangou R."/>
            <person name="Klaenhammer T.R."/>
            <person name="Caufield P.W."/>
            <person name="Cui Y."/>
            <person name="Zhang H."/>
            <person name="O'Toole P.W."/>
        </authorList>
    </citation>
    <scope>NUCLEOTIDE SEQUENCE [LARGE SCALE GENOMIC DNA]</scope>
    <source>
        <strain evidence="1 2">DSM 20190</strain>
    </source>
</reference>
<dbReference type="AlphaFoldDB" id="A0A0R2G1M5"/>
<dbReference type="InterPro" id="IPR021351">
    <property type="entry name" value="DUF2969"/>
</dbReference>
<evidence type="ECO:0008006" key="3">
    <source>
        <dbReference type="Google" id="ProtNLM"/>
    </source>
</evidence>
<dbReference type="EMBL" id="JQAX01000004">
    <property type="protein sequence ID" value="KRN31292.1"/>
    <property type="molecule type" value="Genomic_DNA"/>
</dbReference>
<dbReference type="PATRIC" id="fig|1123500.6.peg.1175"/>